<evidence type="ECO:0000256" key="2">
    <source>
        <dbReference type="ARBA" id="ARBA00022505"/>
    </source>
</evidence>
<dbReference type="Pfam" id="PF01315">
    <property type="entry name" value="Ald_Xan_dh_C"/>
    <property type="match status" value="1"/>
</dbReference>
<evidence type="ECO:0000256" key="1">
    <source>
        <dbReference type="ARBA" id="ARBA00006849"/>
    </source>
</evidence>
<dbReference type="RefSeq" id="WP_382415577.1">
    <property type="nucleotide sequence ID" value="NZ_AP031500.1"/>
</dbReference>
<dbReference type="PANTHER" id="PTHR11908:SF132">
    <property type="entry name" value="ALDEHYDE OXIDASE 1-RELATED"/>
    <property type="match status" value="1"/>
</dbReference>
<proteinExistence type="inferred from homology"/>
<dbReference type="SUPFAM" id="SSF54665">
    <property type="entry name" value="CO dehydrogenase molybdoprotein N-domain-like"/>
    <property type="match status" value="1"/>
</dbReference>
<dbReference type="Pfam" id="PF20256">
    <property type="entry name" value="MoCoBD_2"/>
    <property type="match status" value="1"/>
</dbReference>
<evidence type="ECO:0000313" key="6">
    <source>
        <dbReference type="Proteomes" id="UP001595548"/>
    </source>
</evidence>
<protein>
    <submittedName>
        <fullName evidence="5">Xanthine dehydrogenase family protein molybdopterin-binding subunit</fullName>
    </submittedName>
</protein>
<dbReference type="Pfam" id="PF02738">
    <property type="entry name" value="MoCoBD_1"/>
    <property type="match status" value="1"/>
</dbReference>
<dbReference type="InterPro" id="IPR000674">
    <property type="entry name" value="Ald_Oxase/Xan_DH_a/b"/>
</dbReference>
<sequence length="745" mass="80591">MTFKSIDYSGPVGKSLVRKSGREKVTGAATFTAEHQPDKMLHAVAVTSNIARGKIKSIDTRAAKNLPGVRAILLPDNVPSFKRIKTFNDSGMKHSLASNVFPAAETEIFYAGQYVAAVIADTFETARDAALLVKVTYDTQSHVTNIDNAPANERPESLMGAPAVITKGEDAQQAWQASTVKVDADYRLYGNHHNPIEPHATIAHFGKKNGKPFLTVYDTTQSLAPGQATYAALFDLAPEQVQVICPYVGGAFGSKGAMWPQSVLACLCAKLVDVPVKLVATRQQMYGGTGHRSPFRQRVALGADKDGNIQSIIHSGIASTSRKDVYNEAFTMATRMMYRTESLHLEQSRCRLDTQLPTFMRAPPETPGLYALEATVDELATELAMDPIELRIKNEPEVDQHTGKPFSSRLLVDCLRQGAERFGWRNRSAKPRSQKDGHWLIGMGVASATYPHNVFPTQVDVTLNENGTADIACCTQELGTGTRTAQSQLAADMLGLPIKKVNMRLGDTALPPGGISGGSATTASVGGAIRNAVEKLKEQLLTLAQQQDEFKNASLDDIHFVQGAVTDGQTRLPMEDLLEQAGKPNLTARGSFKGPEEQKYSAHSYGATFVEVAVDEALGLVRVRRMLGCYACGTILNARTGRSQFIGGMVMGLGHALQEATHWDHRYGRITNDNLAEYHIPVNADVPDIDVMWIDTPDFNASPIGAKGIGEIGITGVAAAVSNAIYNATGKRLRQLPITPEMVMS</sequence>
<dbReference type="InterPro" id="IPR046867">
    <property type="entry name" value="AldOxase/xan_DH_MoCoBD2"/>
</dbReference>
<evidence type="ECO:0000256" key="3">
    <source>
        <dbReference type="ARBA" id="ARBA00023002"/>
    </source>
</evidence>
<gene>
    <name evidence="5" type="ORF">ACFOEB_07535</name>
</gene>
<keyword evidence="6" id="KW-1185">Reference proteome</keyword>
<feature type="domain" description="Aldehyde oxidase/xanthine dehydrogenase a/b hammerhead" evidence="4">
    <location>
        <begin position="26"/>
        <end position="141"/>
    </location>
</feature>
<dbReference type="Gene3D" id="3.90.1170.50">
    <property type="entry name" value="Aldehyde oxidase/xanthine dehydrogenase, a/b hammerhead"/>
    <property type="match status" value="1"/>
</dbReference>
<dbReference type="PANTHER" id="PTHR11908">
    <property type="entry name" value="XANTHINE DEHYDROGENASE"/>
    <property type="match status" value="1"/>
</dbReference>
<comment type="caution">
    <text evidence="5">The sequence shown here is derived from an EMBL/GenBank/DDBJ whole genome shotgun (WGS) entry which is preliminary data.</text>
</comment>
<keyword evidence="2" id="KW-0500">Molybdenum</keyword>
<accession>A0ABV7HQP3</accession>
<dbReference type="EMBL" id="JBHRTL010000006">
    <property type="protein sequence ID" value="MFC3155048.1"/>
    <property type="molecule type" value="Genomic_DNA"/>
</dbReference>
<comment type="similarity">
    <text evidence="1">Belongs to the xanthine dehydrogenase family.</text>
</comment>
<organism evidence="5 6">
    <name type="scientific">Gilvimarinus japonicus</name>
    <dbReference type="NCBI Taxonomy" id="1796469"/>
    <lineage>
        <taxon>Bacteria</taxon>
        <taxon>Pseudomonadati</taxon>
        <taxon>Pseudomonadota</taxon>
        <taxon>Gammaproteobacteria</taxon>
        <taxon>Cellvibrionales</taxon>
        <taxon>Cellvibrionaceae</taxon>
        <taxon>Gilvimarinus</taxon>
    </lineage>
</organism>
<dbReference type="Gene3D" id="3.30.365.10">
    <property type="entry name" value="Aldehyde oxidase/xanthine dehydrogenase, molybdopterin binding domain"/>
    <property type="match status" value="4"/>
</dbReference>
<dbReference type="InterPro" id="IPR008274">
    <property type="entry name" value="AldOxase/xan_DH_MoCoBD1"/>
</dbReference>
<dbReference type="InterPro" id="IPR016208">
    <property type="entry name" value="Ald_Oxase/xanthine_DH-like"/>
</dbReference>
<dbReference type="Proteomes" id="UP001595548">
    <property type="component" value="Unassembled WGS sequence"/>
</dbReference>
<dbReference type="InterPro" id="IPR036856">
    <property type="entry name" value="Ald_Oxase/Xan_DH_a/b_sf"/>
</dbReference>
<reference evidence="6" key="1">
    <citation type="journal article" date="2019" name="Int. J. Syst. Evol. Microbiol.">
        <title>The Global Catalogue of Microorganisms (GCM) 10K type strain sequencing project: providing services to taxonomists for standard genome sequencing and annotation.</title>
        <authorList>
            <consortium name="The Broad Institute Genomics Platform"/>
            <consortium name="The Broad Institute Genome Sequencing Center for Infectious Disease"/>
            <person name="Wu L."/>
            <person name="Ma J."/>
        </authorList>
    </citation>
    <scope>NUCLEOTIDE SEQUENCE [LARGE SCALE GENOMIC DNA]</scope>
    <source>
        <strain evidence="6">KCTC 52141</strain>
    </source>
</reference>
<keyword evidence="3" id="KW-0560">Oxidoreductase</keyword>
<evidence type="ECO:0000313" key="5">
    <source>
        <dbReference type="EMBL" id="MFC3155048.1"/>
    </source>
</evidence>
<dbReference type="InterPro" id="IPR037165">
    <property type="entry name" value="AldOxase/xan_DH_Mopterin-bd_sf"/>
</dbReference>
<evidence type="ECO:0000259" key="4">
    <source>
        <dbReference type="SMART" id="SM01008"/>
    </source>
</evidence>
<dbReference type="SUPFAM" id="SSF56003">
    <property type="entry name" value="Molybdenum cofactor-binding domain"/>
    <property type="match status" value="1"/>
</dbReference>
<dbReference type="SMART" id="SM01008">
    <property type="entry name" value="Ald_Xan_dh_C"/>
    <property type="match status" value="1"/>
</dbReference>
<name>A0ABV7HQP3_9GAMM</name>